<dbReference type="InterPro" id="IPR015917">
    <property type="entry name" value="Pept_C14A"/>
</dbReference>
<accession>A0A023EYU9</accession>
<dbReference type="Pfam" id="PF00656">
    <property type="entry name" value="Peptidase_C14"/>
    <property type="match status" value="1"/>
</dbReference>
<dbReference type="SUPFAM" id="SSF47986">
    <property type="entry name" value="DEATH domain"/>
    <property type="match status" value="1"/>
</dbReference>
<dbReference type="InterPro" id="IPR002398">
    <property type="entry name" value="Pept_C14"/>
</dbReference>
<evidence type="ECO:0000256" key="1">
    <source>
        <dbReference type="ARBA" id="ARBA00010134"/>
    </source>
</evidence>
<evidence type="ECO:0000256" key="4">
    <source>
        <dbReference type="ARBA" id="ARBA00022801"/>
    </source>
</evidence>
<dbReference type="PANTHER" id="PTHR47901:SF8">
    <property type="entry name" value="CASPASE-3"/>
    <property type="match status" value="1"/>
</dbReference>
<feature type="non-terminal residue" evidence="12">
    <location>
        <position position="1"/>
    </location>
</feature>
<keyword evidence="6" id="KW-0865">Zymogen</keyword>
<keyword evidence="5" id="KW-0788">Thiol protease</keyword>
<evidence type="ECO:0000256" key="7">
    <source>
        <dbReference type="RuleBase" id="RU003971"/>
    </source>
</evidence>
<dbReference type="GO" id="GO:0006915">
    <property type="term" value="P:apoptotic process"/>
    <property type="evidence" value="ECO:0007669"/>
    <property type="project" value="UniProtKB-KW"/>
</dbReference>
<dbReference type="EMBL" id="GBBI01004888">
    <property type="protein sequence ID" value="JAC13824.1"/>
    <property type="molecule type" value="mRNA"/>
</dbReference>
<dbReference type="PROSITE" id="PS50209">
    <property type="entry name" value="CARD"/>
    <property type="match status" value="1"/>
</dbReference>
<dbReference type="CDD" id="cd01671">
    <property type="entry name" value="CARD"/>
    <property type="match status" value="1"/>
</dbReference>
<dbReference type="PROSITE" id="PS50208">
    <property type="entry name" value="CASPASE_P20"/>
    <property type="match status" value="1"/>
</dbReference>
<dbReference type="InterPro" id="IPR001309">
    <property type="entry name" value="Pept_C14_p20"/>
</dbReference>
<reference evidence="12" key="1">
    <citation type="journal article" date="2014" name="PLoS Negl. Trop. Dis.">
        <title>An updated insight into the Sialotranscriptome of Triatoma infestans: developmental stage and geographic variations.</title>
        <authorList>
            <person name="Schwarz A."/>
            <person name="Medrano-Mercado N."/>
            <person name="Schaub G.A."/>
            <person name="Struchiner C.J."/>
            <person name="Bargues M.D."/>
            <person name="Levy M.Z."/>
            <person name="Ribeiro J.M."/>
        </authorList>
    </citation>
    <scope>NUCLEOTIDE SEQUENCE</scope>
    <source>
        <strain evidence="12">Chile</strain>
        <tissue evidence="12">Salivary glands</tissue>
    </source>
</reference>
<evidence type="ECO:0000256" key="8">
    <source>
        <dbReference type="SAM" id="MobiDB-lite"/>
    </source>
</evidence>
<dbReference type="GO" id="GO:0042981">
    <property type="term" value="P:regulation of apoptotic process"/>
    <property type="evidence" value="ECO:0007669"/>
    <property type="project" value="InterPro"/>
</dbReference>
<evidence type="ECO:0000313" key="12">
    <source>
        <dbReference type="EMBL" id="JAC13824.1"/>
    </source>
</evidence>
<keyword evidence="4" id="KW-0378">Hydrolase</keyword>
<dbReference type="InterPro" id="IPR001315">
    <property type="entry name" value="CARD"/>
</dbReference>
<dbReference type="PRINTS" id="PR00376">
    <property type="entry name" value="IL1BCENZYME"/>
</dbReference>
<evidence type="ECO:0000256" key="5">
    <source>
        <dbReference type="ARBA" id="ARBA00022807"/>
    </source>
</evidence>
<dbReference type="Pfam" id="PF00619">
    <property type="entry name" value="CARD"/>
    <property type="match status" value="1"/>
</dbReference>
<evidence type="ECO:0000256" key="2">
    <source>
        <dbReference type="ARBA" id="ARBA00022670"/>
    </source>
</evidence>
<dbReference type="InterPro" id="IPR002138">
    <property type="entry name" value="Pept_C14_p10"/>
</dbReference>
<sequence length="384" mass="44060">KILNHLLYLVNETKNFEELINILVEKRVFNDFMVKKIQSQNGNTEKLHCMYQMIPKRGPDAFKKLIDALNESGNEGLALRLKSNRTLKKNPEEVDASQFRSPPHVNGENELQNSHQPDNILDKNEVYSMTEVPRGYMLIVNIYKFDYNYQEKRDGSEKDVAILKEVAGEFGFKVEEAHDVGAEDFMIFIKTFCDDKKPKNSVIVFLMSHGKQPTELATADGTKYYSPTVDIIMRDGRTVSSDWVVDQFNTQNCPALAGKPKIIIFTACRGDTPDKGITIKADAVRLSSYPITSDLLTVFPCLPGNVSYRNDLGTFMVQEFVKVLRKQWARKDIISILQEVTANLKKRFRVSQGFMIVNFTLLGFNKKFFFKRVTSEEYEQILKM</sequence>
<organism evidence="12">
    <name type="scientific">Triatoma infestans</name>
    <name type="common">Assassin bug</name>
    <dbReference type="NCBI Taxonomy" id="30076"/>
    <lineage>
        <taxon>Eukaryota</taxon>
        <taxon>Metazoa</taxon>
        <taxon>Ecdysozoa</taxon>
        <taxon>Arthropoda</taxon>
        <taxon>Hexapoda</taxon>
        <taxon>Insecta</taxon>
        <taxon>Pterygota</taxon>
        <taxon>Neoptera</taxon>
        <taxon>Paraneoptera</taxon>
        <taxon>Hemiptera</taxon>
        <taxon>Heteroptera</taxon>
        <taxon>Panheteroptera</taxon>
        <taxon>Cimicomorpha</taxon>
        <taxon>Reduviidae</taxon>
        <taxon>Triatominae</taxon>
        <taxon>Triatoma</taxon>
    </lineage>
</organism>
<protein>
    <submittedName>
        <fullName evidence="12">Putative caspase</fullName>
    </submittedName>
</protein>
<dbReference type="Gene3D" id="1.10.533.10">
    <property type="entry name" value="Death Domain, Fas"/>
    <property type="match status" value="1"/>
</dbReference>
<dbReference type="SUPFAM" id="SSF52129">
    <property type="entry name" value="Caspase-like"/>
    <property type="match status" value="1"/>
</dbReference>
<dbReference type="GO" id="GO:0004197">
    <property type="term" value="F:cysteine-type endopeptidase activity"/>
    <property type="evidence" value="ECO:0007669"/>
    <property type="project" value="InterPro"/>
</dbReference>
<evidence type="ECO:0000256" key="6">
    <source>
        <dbReference type="ARBA" id="ARBA00023145"/>
    </source>
</evidence>
<dbReference type="InterPro" id="IPR029030">
    <property type="entry name" value="Caspase-like_dom_sf"/>
</dbReference>
<dbReference type="AlphaFoldDB" id="A0A023EYU9"/>
<proteinExistence type="evidence at transcript level"/>
<feature type="domain" description="Caspase family p10" evidence="9">
    <location>
        <begin position="285"/>
        <end position="354"/>
    </location>
</feature>
<feature type="domain" description="Caspase family p20" evidence="10">
    <location>
        <begin position="133"/>
        <end position="272"/>
    </location>
</feature>
<dbReference type="PROSITE" id="PS50207">
    <property type="entry name" value="CASPASE_P10"/>
    <property type="match status" value="1"/>
</dbReference>
<dbReference type="SMART" id="SM00115">
    <property type="entry name" value="CASc"/>
    <property type="match status" value="1"/>
</dbReference>
<keyword evidence="2" id="KW-0645">Protease</keyword>
<feature type="region of interest" description="Disordered" evidence="8">
    <location>
        <begin position="90"/>
        <end position="117"/>
    </location>
</feature>
<evidence type="ECO:0000259" key="9">
    <source>
        <dbReference type="PROSITE" id="PS50207"/>
    </source>
</evidence>
<feature type="domain" description="CARD" evidence="11">
    <location>
        <begin position="1"/>
        <end position="84"/>
    </location>
</feature>
<name>A0A023EYU9_TRIIF</name>
<keyword evidence="3" id="KW-0053">Apoptosis</keyword>
<evidence type="ECO:0000256" key="3">
    <source>
        <dbReference type="ARBA" id="ARBA00022703"/>
    </source>
</evidence>
<evidence type="ECO:0000259" key="11">
    <source>
        <dbReference type="PROSITE" id="PS50209"/>
    </source>
</evidence>
<comment type="similarity">
    <text evidence="1 7">Belongs to the peptidase C14A family.</text>
</comment>
<dbReference type="InterPro" id="IPR011029">
    <property type="entry name" value="DEATH-like_dom_sf"/>
</dbReference>
<dbReference type="GO" id="GO:0006508">
    <property type="term" value="P:proteolysis"/>
    <property type="evidence" value="ECO:0007669"/>
    <property type="project" value="UniProtKB-KW"/>
</dbReference>
<dbReference type="PANTHER" id="PTHR47901">
    <property type="entry name" value="CASPASE RECRUITMENT DOMAIN-CONTAINING PROTEIN 18"/>
    <property type="match status" value="1"/>
</dbReference>
<dbReference type="InterPro" id="IPR011600">
    <property type="entry name" value="Pept_C14_caspase"/>
</dbReference>
<evidence type="ECO:0000259" key="10">
    <source>
        <dbReference type="PROSITE" id="PS50208"/>
    </source>
</evidence>
<dbReference type="Gene3D" id="3.40.50.1460">
    <property type="match status" value="1"/>
</dbReference>